<evidence type="ECO:0000313" key="4">
    <source>
        <dbReference type="Proteomes" id="UP000499080"/>
    </source>
</evidence>
<evidence type="ECO:0000313" key="3">
    <source>
        <dbReference type="EMBL" id="GBL82258.1"/>
    </source>
</evidence>
<dbReference type="EMBL" id="BGPR01000028">
    <property type="protein sequence ID" value="GBL82258.1"/>
    <property type="molecule type" value="Genomic_DNA"/>
</dbReference>
<gene>
    <name evidence="3" type="ORF">AVEN_252437_1</name>
</gene>
<dbReference type="AlphaFoldDB" id="A0A4Y2ARD2"/>
<dbReference type="SUPFAM" id="SSF58113">
    <property type="entry name" value="Apolipoprotein A-I"/>
    <property type="match status" value="1"/>
</dbReference>
<keyword evidence="4" id="KW-1185">Reference proteome</keyword>
<dbReference type="Proteomes" id="UP000499080">
    <property type="component" value="Unassembled WGS sequence"/>
</dbReference>
<dbReference type="OrthoDB" id="8367358at2759"/>
<proteinExistence type="predicted"/>
<evidence type="ECO:0000256" key="1">
    <source>
        <dbReference type="SAM" id="Coils"/>
    </source>
</evidence>
<sequence>MQSGQERMEKGQEKIKRLIDEVKGEVQRKIDEVEEKVQMKVEDLKSEVKGKIEEMEHKVQEKISEIERRLGELEDRPFSFSASPEFMHPRPTIKSLTFDDKHHRRSSRLSSTSSALQMDGRIL</sequence>
<organism evidence="3 4">
    <name type="scientific">Araneus ventricosus</name>
    <name type="common">Orbweaver spider</name>
    <name type="synonym">Epeira ventricosa</name>
    <dbReference type="NCBI Taxonomy" id="182803"/>
    <lineage>
        <taxon>Eukaryota</taxon>
        <taxon>Metazoa</taxon>
        <taxon>Ecdysozoa</taxon>
        <taxon>Arthropoda</taxon>
        <taxon>Chelicerata</taxon>
        <taxon>Arachnida</taxon>
        <taxon>Araneae</taxon>
        <taxon>Araneomorphae</taxon>
        <taxon>Entelegynae</taxon>
        <taxon>Araneoidea</taxon>
        <taxon>Araneidae</taxon>
        <taxon>Araneus</taxon>
    </lineage>
</organism>
<protein>
    <submittedName>
        <fullName evidence="3">Uncharacterized protein</fullName>
    </submittedName>
</protein>
<accession>A0A4Y2ARD2</accession>
<evidence type="ECO:0000256" key="2">
    <source>
        <dbReference type="SAM" id="MobiDB-lite"/>
    </source>
</evidence>
<keyword evidence="1" id="KW-0175">Coiled coil</keyword>
<comment type="caution">
    <text evidence="3">The sequence shown here is derived from an EMBL/GenBank/DDBJ whole genome shotgun (WGS) entry which is preliminary data.</text>
</comment>
<name>A0A4Y2ARD2_ARAVE</name>
<reference evidence="3 4" key="1">
    <citation type="journal article" date="2019" name="Sci. Rep.">
        <title>Orb-weaving spider Araneus ventricosus genome elucidates the spidroin gene catalogue.</title>
        <authorList>
            <person name="Kono N."/>
            <person name="Nakamura H."/>
            <person name="Ohtoshi R."/>
            <person name="Moran D.A.P."/>
            <person name="Shinohara A."/>
            <person name="Yoshida Y."/>
            <person name="Fujiwara M."/>
            <person name="Mori M."/>
            <person name="Tomita M."/>
            <person name="Arakawa K."/>
        </authorList>
    </citation>
    <scope>NUCLEOTIDE SEQUENCE [LARGE SCALE GENOMIC DNA]</scope>
</reference>
<dbReference type="Gene3D" id="1.20.120.20">
    <property type="entry name" value="Apolipoprotein"/>
    <property type="match status" value="1"/>
</dbReference>
<feature type="coiled-coil region" evidence="1">
    <location>
        <begin position="1"/>
        <end position="76"/>
    </location>
</feature>
<feature type="region of interest" description="Disordered" evidence="2">
    <location>
        <begin position="80"/>
        <end position="123"/>
    </location>
</feature>